<dbReference type="EMBL" id="CP002083">
    <property type="protein sequence ID" value="ADJ22327.1"/>
    <property type="molecule type" value="Genomic_DNA"/>
</dbReference>
<feature type="transmembrane region" description="Helical" evidence="2">
    <location>
        <begin position="53"/>
        <end position="73"/>
    </location>
</feature>
<protein>
    <submittedName>
        <fullName evidence="3">Uncharacterized protein</fullName>
    </submittedName>
</protein>
<dbReference type="KEGG" id="hdn:Hden_0506"/>
<sequence length="172" mass="17962">MFAALFKRAEQTVDSAIGDLGNRIVIAIPFLIALGFGATSLTLYLDRIYGSELGTLMVAGGFCLLGFIVALVVRIRRRQAESRQQAAAADSTLASDAPKEELAGVNGSPSMFDDETVMAMVTSAAPIVLPAVLRTGMKNWPILLAAAAGLYVVSRPGGATAEVQPDTSSQTS</sequence>
<feature type="compositionally biased region" description="Low complexity" evidence="1">
    <location>
        <begin position="87"/>
        <end position="96"/>
    </location>
</feature>
<evidence type="ECO:0000313" key="3">
    <source>
        <dbReference type="EMBL" id="ADJ22327.1"/>
    </source>
</evidence>
<feature type="transmembrane region" description="Helical" evidence="2">
    <location>
        <begin position="20"/>
        <end position="41"/>
    </location>
</feature>
<evidence type="ECO:0000256" key="1">
    <source>
        <dbReference type="SAM" id="MobiDB-lite"/>
    </source>
</evidence>
<evidence type="ECO:0000313" key="4">
    <source>
        <dbReference type="Proteomes" id="UP000002033"/>
    </source>
</evidence>
<accession>D8JS68</accession>
<name>D8JS68_HYPDA</name>
<gene>
    <name evidence="3" type="ordered locus">Hden_0506</name>
</gene>
<keyword evidence="2" id="KW-0812">Transmembrane</keyword>
<feature type="region of interest" description="Disordered" evidence="1">
    <location>
        <begin position="87"/>
        <end position="107"/>
    </location>
</feature>
<keyword evidence="2" id="KW-1133">Transmembrane helix</keyword>
<dbReference type="AlphaFoldDB" id="D8JS68"/>
<organism evidence="3 4">
    <name type="scientific">Hyphomicrobium denitrificans (strain ATCC 51888 / DSM 1869 / NCIMB 11706 / TK 0415)</name>
    <dbReference type="NCBI Taxonomy" id="582899"/>
    <lineage>
        <taxon>Bacteria</taxon>
        <taxon>Pseudomonadati</taxon>
        <taxon>Pseudomonadota</taxon>
        <taxon>Alphaproteobacteria</taxon>
        <taxon>Hyphomicrobiales</taxon>
        <taxon>Hyphomicrobiaceae</taxon>
        <taxon>Hyphomicrobium</taxon>
    </lineage>
</organism>
<keyword evidence="4" id="KW-1185">Reference proteome</keyword>
<dbReference type="HOGENOM" id="CLU_1616788_0_0_5"/>
<dbReference type="OrthoDB" id="7932298at2"/>
<dbReference type="Proteomes" id="UP000002033">
    <property type="component" value="Chromosome"/>
</dbReference>
<dbReference type="STRING" id="582899.Hden_0506"/>
<dbReference type="RefSeq" id="WP_013214546.1">
    <property type="nucleotide sequence ID" value="NC_014313.1"/>
</dbReference>
<keyword evidence="2" id="KW-0472">Membrane</keyword>
<proteinExistence type="predicted"/>
<evidence type="ECO:0000256" key="2">
    <source>
        <dbReference type="SAM" id="Phobius"/>
    </source>
</evidence>
<reference evidence="4" key="1">
    <citation type="journal article" date="2011" name="J. Bacteriol.">
        <title>Genome sequences of eight morphologically diverse alphaproteobacteria.</title>
        <authorList>
            <consortium name="US DOE Joint Genome Institute"/>
            <person name="Brown P.J."/>
            <person name="Kysela D.T."/>
            <person name="Buechlein A."/>
            <person name="Hemmerich C."/>
            <person name="Brun Y.V."/>
        </authorList>
    </citation>
    <scope>NUCLEOTIDE SEQUENCE [LARGE SCALE GENOMIC DNA]</scope>
    <source>
        <strain evidence="4">ATCC 51888 / DSM 1869 / NCIB 11706 / TK 0415</strain>
    </source>
</reference>